<reference evidence="1 2" key="1">
    <citation type="journal article" date="2022" name="Hortic Res">
        <title>A haplotype resolved chromosomal level avocado genome allows analysis of novel avocado genes.</title>
        <authorList>
            <person name="Nath O."/>
            <person name="Fletcher S.J."/>
            <person name="Hayward A."/>
            <person name="Shaw L.M."/>
            <person name="Masouleh A.K."/>
            <person name="Furtado A."/>
            <person name="Henry R.J."/>
            <person name="Mitter N."/>
        </authorList>
    </citation>
    <scope>NUCLEOTIDE SEQUENCE [LARGE SCALE GENOMIC DNA]</scope>
    <source>
        <strain evidence="2">cv. Hass</strain>
    </source>
</reference>
<organism evidence="1 2">
    <name type="scientific">Persea americana</name>
    <name type="common">Avocado</name>
    <dbReference type="NCBI Taxonomy" id="3435"/>
    <lineage>
        <taxon>Eukaryota</taxon>
        <taxon>Viridiplantae</taxon>
        <taxon>Streptophyta</taxon>
        <taxon>Embryophyta</taxon>
        <taxon>Tracheophyta</taxon>
        <taxon>Spermatophyta</taxon>
        <taxon>Magnoliopsida</taxon>
        <taxon>Magnoliidae</taxon>
        <taxon>Laurales</taxon>
        <taxon>Lauraceae</taxon>
        <taxon>Persea</taxon>
    </lineage>
</organism>
<gene>
    <name evidence="1" type="ORF">MRB53_031260</name>
</gene>
<proteinExistence type="predicted"/>
<name>A0ACC2KPD8_PERAE</name>
<sequence>MAKGHRVWVYSGDVDGVVPVTSSRYSLSKLKLPVKTPWKPWYINEEVGGYNMVYKGDITFATVRGAGHEVMDYDPCSDYYMSACLNRPEVQEALHANVTKLDHGWSGCSIVIPEWGDSPETVPPILEELMAKGLRVWVYRIHHPYRFPSRRKMMNNLISFFFFFLLCMHVFKTDARQSDALRNLMKLKKMVDTTSSGELYESQIISPNEVMISQMGSKEADKITKLPGQPGGVNFAQYGGYVTVDGKTGRALFYYFVEATGSNHSSKPLVLWLNGGPGCSSLGYGAMAELGPFRVKSDGKTLFKNPFAWNNVANVLFLESPAGVGFSYSNTTSDYDLSGDLRTAKDAYVFLVNWLERFPEYKKREFYITGESYAGRYVPQLGHVIVQQNGLHNNAFINLKGIAIGNAALNAETDDQGLYDFYWSHALISDEIIHRIHKYCDFSPFTNVSRQCHEATDAIDLGSIDYYNIYAPLCTSNLTTPPKRASVFSYDPCSDTYINAYLNLPEVQEAFHANVTKLHHPWTGCSNVLHQWRYSTYSTLPLLEEFMAKGLRVWVYSGDVDAVVPVTSTRYSLSKLKLPVKTPWKPWYINKEVGGYNMVYKGDITFATIRGAEEEEEEEEEDGVCMEDPCRIPLQDSHLASRKAEEAALRRFQAAAWLENLVGPLGLPNNPSESEFLSCLRSGLVLCNAINRIQPGSVPKVVENHSPSLPSEFQPLPAYQYFENVRNFLVAVEELKVPAFEASDLERDTMEAGSTAKIVDCILALKCYHEWKQWGGAIGSWKYMRSPIVTHSASRMHSRGAASIPPEPCRRLDMSTASEKLQPPVESRKLEDSVDLLAKALADCLLESKENVDSELLDSFGRGNQDSFKAMTKMLTSCLQEQKLNKFPELKSVLKERLVEENSSFSDSLSIEKCDPKCCNSKKGHCNHRRRLEAQERNLRDIKTLLSRAKNDFKVLQFQLQSDLAQLGSQVQGLSTAAVGYHQVVKENRNLYNALQDLKGNIRVYCRIRPAFNNDIRSTIDFVGDDGSLIIVDPIKPLKDSRKAFQFNRVFGPTTSQEDVFKDTRPLIRSVMDGYNVCIFAYGQTGSGKTHTMCGPPRGSSKGMGINYLALNDLFKTANANMHLVRSTIDVLNLMKLGETNRVVGSTAVNNQSSRSHSILTVHVEGKDISGTILRSCLHLVDLAGSERVDKSEVTGDRLKEAQHINKSLSCLGDVITALAQKNSHIPYRNSKLTQLLQDSLGGHAKTLMFAHVSPEADSYGETISTLKFAQRVSTVELGAARVNKEGSNVHELKEQIESLKKALAKKEEESALQTNNMKDQRSPIEKQKVKSEQSLRSPIEKQKLKSEQSLRSPIEKQKLKSEQSLRSPIEKQKLKSEQRLRSPIEKQKLKSEQSLRSINEKQKVKSEQTPPRPQRLSIENPNSVTAELANPSDDKRGSKTSLKPKMRTEHTPIRLRRLSLGGHEKENEEAQVTKTDDVHLTSSMNEMRLEMSISCPSQGPVLAETGSGNAAVEVSDQYTPSPTKAHSQSQSVKTESRSRIPQLTRTPEPSIFMRKEVHVAMGNEACFTKKSQLLNSSSTNRKGSQIRKSLKTIGKIIHGSERRIHQHPLEARSPVYNRNNDDVKSPLSAATTRTLRRQSLTGVQPDTSRRSSLGGKSTDSSVSSATRIARTPPPVQPHTMAAKQWL</sequence>
<evidence type="ECO:0000313" key="1">
    <source>
        <dbReference type="EMBL" id="KAJ8622731.1"/>
    </source>
</evidence>
<keyword evidence="2" id="KW-1185">Reference proteome</keyword>
<dbReference type="Proteomes" id="UP001234297">
    <property type="component" value="Chromosome 10"/>
</dbReference>
<protein>
    <submittedName>
        <fullName evidence="1">Uncharacterized protein</fullName>
    </submittedName>
</protein>
<accession>A0ACC2KPD8</accession>
<dbReference type="EMBL" id="CM056818">
    <property type="protein sequence ID" value="KAJ8622731.1"/>
    <property type="molecule type" value="Genomic_DNA"/>
</dbReference>
<comment type="caution">
    <text evidence="1">The sequence shown here is derived from an EMBL/GenBank/DDBJ whole genome shotgun (WGS) entry which is preliminary data.</text>
</comment>
<evidence type="ECO:0000313" key="2">
    <source>
        <dbReference type="Proteomes" id="UP001234297"/>
    </source>
</evidence>